<sequence>MEYLIRKSGRINLAVKPQEKLTKKCYDEIPPSCIPLPPTTWIPPFEARCKVPAHTIINQLPNPAELSTINHNDFDLLLFELDTIPSQLEEQ</sequence>
<dbReference type="Proteomes" id="UP001347796">
    <property type="component" value="Unassembled WGS sequence"/>
</dbReference>
<proteinExistence type="predicted"/>
<keyword evidence="2" id="KW-1185">Reference proteome</keyword>
<gene>
    <name evidence="1" type="ORF">SNE40_008868</name>
</gene>
<comment type="caution">
    <text evidence="1">The sequence shown here is derived from an EMBL/GenBank/DDBJ whole genome shotgun (WGS) entry which is preliminary data.</text>
</comment>
<evidence type="ECO:0000313" key="2">
    <source>
        <dbReference type="Proteomes" id="UP001347796"/>
    </source>
</evidence>
<protein>
    <submittedName>
        <fullName evidence="1">Uncharacterized protein</fullName>
    </submittedName>
</protein>
<organism evidence="1 2">
    <name type="scientific">Patella caerulea</name>
    <name type="common">Rayed Mediterranean limpet</name>
    <dbReference type="NCBI Taxonomy" id="87958"/>
    <lineage>
        <taxon>Eukaryota</taxon>
        <taxon>Metazoa</taxon>
        <taxon>Spiralia</taxon>
        <taxon>Lophotrochozoa</taxon>
        <taxon>Mollusca</taxon>
        <taxon>Gastropoda</taxon>
        <taxon>Patellogastropoda</taxon>
        <taxon>Patelloidea</taxon>
        <taxon>Patellidae</taxon>
        <taxon>Patella</taxon>
    </lineage>
</organism>
<name>A0AAN8JTU9_PATCE</name>
<reference evidence="1 2" key="1">
    <citation type="submission" date="2024-01" db="EMBL/GenBank/DDBJ databases">
        <title>The genome of the rayed Mediterranean limpet Patella caerulea (Linnaeus, 1758).</title>
        <authorList>
            <person name="Anh-Thu Weber A."/>
            <person name="Halstead-Nussloch G."/>
        </authorList>
    </citation>
    <scope>NUCLEOTIDE SEQUENCE [LARGE SCALE GENOMIC DNA]</scope>
    <source>
        <strain evidence="1">AATW-2023a</strain>
        <tissue evidence="1">Whole specimen</tissue>
    </source>
</reference>
<evidence type="ECO:0000313" key="1">
    <source>
        <dbReference type="EMBL" id="KAK6180903.1"/>
    </source>
</evidence>
<dbReference type="AlphaFoldDB" id="A0AAN8JTU9"/>
<accession>A0AAN8JTU9</accession>
<dbReference type="EMBL" id="JAZGQO010000007">
    <property type="protein sequence ID" value="KAK6180903.1"/>
    <property type="molecule type" value="Genomic_DNA"/>
</dbReference>